<evidence type="ECO:0000313" key="7">
    <source>
        <dbReference type="EMBL" id="BAN47413.1"/>
    </source>
</evidence>
<accession>S6AP54</accession>
<keyword evidence="2 4" id="KW-0479">Metal-binding</keyword>
<name>S6AP54_METRE</name>
<dbReference type="Proteomes" id="UP000015503">
    <property type="component" value="Chromosome"/>
</dbReference>
<evidence type="ECO:0000256" key="5">
    <source>
        <dbReference type="SAM" id="MobiDB-lite"/>
    </source>
</evidence>
<dbReference type="OrthoDB" id="9765171at2"/>
<dbReference type="RefSeq" id="WP_016491615.1">
    <property type="nucleotide sequence ID" value="NC_021499.1"/>
</dbReference>
<reference evidence="7 8" key="1">
    <citation type="journal article" date="2013" name="Genome Announc.">
        <title>Complete Genome Sequence of the Carbazole Degrader Pseudomonas resinovorans Strain CA10 (NBRC 106553).</title>
        <authorList>
            <person name="Shintani M."/>
            <person name="Hosoyama A."/>
            <person name="Ohji S."/>
            <person name="Tsuchikane K."/>
            <person name="Takarada H."/>
            <person name="Yamazoe A."/>
            <person name="Fujita N."/>
            <person name="Nojiri H."/>
        </authorList>
    </citation>
    <scope>NUCLEOTIDE SEQUENCE [LARGE SCALE GENOMIC DNA]</scope>
    <source>
        <strain evidence="7 8">NBRC 106553</strain>
    </source>
</reference>
<keyword evidence="8" id="KW-1185">Reference proteome</keyword>
<dbReference type="AlphaFoldDB" id="S6AP54"/>
<dbReference type="eggNOG" id="COG2010">
    <property type="taxonomic scope" value="Bacteria"/>
</dbReference>
<dbReference type="GO" id="GO:0046872">
    <property type="term" value="F:metal ion binding"/>
    <property type="evidence" value="ECO:0007669"/>
    <property type="project" value="UniProtKB-KW"/>
</dbReference>
<gene>
    <name evidence="7" type="ORF">PCA10_16810</name>
</gene>
<dbReference type="InterPro" id="IPR009056">
    <property type="entry name" value="Cyt_c-like_dom"/>
</dbReference>
<evidence type="ECO:0000256" key="3">
    <source>
        <dbReference type="ARBA" id="ARBA00023004"/>
    </source>
</evidence>
<dbReference type="PROSITE" id="PS51007">
    <property type="entry name" value="CYTC"/>
    <property type="match status" value="1"/>
</dbReference>
<dbReference type="GO" id="GO:0020037">
    <property type="term" value="F:heme binding"/>
    <property type="evidence" value="ECO:0007669"/>
    <property type="project" value="InterPro"/>
</dbReference>
<protein>
    <recommendedName>
        <fullName evidence="6">Cytochrome c domain-containing protein</fullName>
    </recommendedName>
</protein>
<dbReference type="PATRIC" id="fig|1245471.3.peg.1700"/>
<feature type="domain" description="Cytochrome c" evidence="6">
    <location>
        <begin position="68"/>
        <end position="154"/>
    </location>
</feature>
<keyword evidence="3 4" id="KW-0408">Iron</keyword>
<feature type="region of interest" description="Disordered" evidence="5">
    <location>
        <begin position="168"/>
        <end position="201"/>
    </location>
</feature>
<dbReference type="Gene3D" id="1.10.760.10">
    <property type="entry name" value="Cytochrome c-like domain"/>
    <property type="match status" value="1"/>
</dbReference>
<organism evidence="7 8">
    <name type="scientific">Metapseudomonas resinovorans NBRC 106553</name>
    <dbReference type="NCBI Taxonomy" id="1245471"/>
    <lineage>
        <taxon>Bacteria</taxon>
        <taxon>Pseudomonadati</taxon>
        <taxon>Pseudomonadota</taxon>
        <taxon>Gammaproteobacteria</taxon>
        <taxon>Pseudomonadales</taxon>
        <taxon>Pseudomonadaceae</taxon>
        <taxon>Metapseudomonas</taxon>
    </lineage>
</organism>
<evidence type="ECO:0000259" key="6">
    <source>
        <dbReference type="PROSITE" id="PS51007"/>
    </source>
</evidence>
<dbReference type="KEGG" id="pre:PCA10_16810"/>
<dbReference type="InterPro" id="IPR036909">
    <property type="entry name" value="Cyt_c-like_dom_sf"/>
</dbReference>
<evidence type="ECO:0000256" key="1">
    <source>
        <dbReference type="ARBA" id="ARBA00022617"/>
    </source>
</evidence>
<dbReference type="SUPFAM" id="SSF46626">
    <property type="entry name" value="Cytochrome c"/>
    <property type="match status" value="1"/>
</dbReference>
<keyword evidence="1 4" id="KW-0349">Heme</keyword>
<evidence type="ECO:0000313" key="8">
    <source>
        <dbReference type="Proteomes" id="UP000015503"/>
    </source>
</evidence>
<dbReference type="EMBL" id="AP013068">
    <property type="protein sequence ID" value="BAN47413.1"/>
    <property type="molecule type" value="Genomic_DNA"/>
</dbReference>
<feature type="compositionally biased region" description="Basic and acidic residues" evidence="5">
    <location>
        <begin position="183"/>
        <end position="201"/>
    </location>
</feature>
<sequence length="201" mass="20969">MKRTIKTLALAGLLVAAGVGGVVYSGVVNVAADDPHYTLVHAFLAAARDRSIALRSRDIQVPPLQDAELIRAGAGNYAAMCAGCHLAPGMAATELSQALYPAPPNLSRQGVDGDPAAAFWVIRHGIKATGMPAWGKSMGDEHIWGLVAFLQQLPQLDADGYRQLVASSEGHQHGGGETPAHGHGAEVAEDEGHGHSEEHAH</sequence>
<dbReference type="STRING" id="1245471.PCA10_16810"/>
<evidence type="ECO:0000256" key="4">
    <source>
        <dbReference type="PROSITE-ProRule" id="PRU00433"/>
    </source>
</evidence>
<dbReference type="Pfam" id="PF13442">
    <property type="entry name" value="Cytochrome_CBB3"/>
    <property type="match status" value="1"/>
</dbReference>
<dbReference type="HOGENOM" id="CLU_089635_0_0_6"/>
<evidence type="ECO:0000256" key="2">
    <source>
        <dbReference type="ARBA" id="ARBA00022723"/>
    </source>
</evidence>
<dbReference type="GO" id="GO:0009055">
    <property type="term" value="F:electron transfer activity"/>
    <property type="evidence" value="ECO:0007669"/>
    <property type="project" value="InterPro"/>
</dbReference>
<proteinExistence type="predicted"/>